<evidence type="ECO:0000313" key="2">
    <source>
        <dbReference type="Proteomes" id="UP000634608"/>
    </source>
</evidence>
<proteinExistence type="predicted"/>
<evidence type="ECO:0000313" key="1">
    <source>
        <dbReference type="EMBL" id="MBD0222892.1"/>
    </source>
</evidence>
<dbReference type="AlphaFoldDB" id="A0A8I0FDU7"/>
<dbReference type="EMBL" id="JACSVK010000866">
    <property type="protein sequence ID" value="MBD0222892.1"/>
    <property type="molecule type" value="Genomic_DNA"/>
</dbReference>
<comment type="caution">
    <text evidence="1">The sequence shown here is derived from an EMBL/GenBank/DDBJ whole genome shotgun (WGS) entry which is preliminary data.</text>
</comment>
<sequence length="36" mass="3871">MRTTKKLYSKTLLSIALIGLSGVVFANDGSTENIDN</sequence>
<feature type="non-terminal residue" evidence="1">
    <location>
        <position position="36"/>
    </location>
</feature>
<name>A0A8I0FDU7_ACIBA</name>
<protein>
    <submittedName>
        <fullName evidence="1">Copper resistance protein CopB</fullName>
    </submittedName>
</protein>
<dbReference type="Proteomes" id="UP000634608">
    <property type="component" value="Unassembled WGS sequence"/>
</dbReference>
<gene>
    <name evidence="1" type="ORF">IAG11_24030</name>
</gene>
<reference evidence="1" key="1">
    <citation type="submission" date="2020-08" db="EMBL/GenBank/DDBJ databases">
        <title>Diversity of carbapenem-resistant Acinetobacter baumannii and bacteriophage-mediated spread of the Oxa23 carbapenemase.</title>
        <authorList>
            <person name="Abouelfetouh A."/>
            <person name="Mattock J."/>
            <person name="Turner D."/>
            <person name="Li E."/>
            <person name="Evans B.A."/>
        </authorList>
    </citation>
    <scope>NUCLEOTIDE SEQUENCE</scope>
    <source>
        <strain evidence="1">A86</strain>
    </source>
</reference>
<organism evidence="1 2">
    <name type="scientific">Acinetobacter baumannii</name>
    <dbReference type="NCBI Taxonomy" id="470"/>
    <lineage>
        <taxon>Bacteria</taxon>
        <taxon>Pseudomonadati</taxon>
        <taxon>Pseudomonadota</taxon>
        <taxon>Gammaproteobacteria</taxon>
        <taxon>Moraxellales</taxon>
        <taxon>Moraxellaceae</taxon>
        <taxon>Acinetobacter</taxon>
        <taxon>Acinetobacter calcoaceticus/baumannii complex</taxon>
    </lineage>
</organism>
<accession>A0A8I0FDU7</accession>